<reference evidence="1" key="1">
    <citation type="journal article" name="Emerg. Infect. Dis.">
        <title>Two cases of a newly characterized neisseria species.</title>
        <authorList>
            <person name="Mustapha M."/>
            <person name="Lemos A.P.S."/>
            <person name="Harrison L.H."/>
            <person name="Vantyne D."/>
            <person name="Sacchi C.T."/>
        </authorList>
    </citation>
    <scope>NUCLEOTIDE SEQUENCE</scope>
    <source>
        <strain evidence="1">N.95.16</strain>
    </source>
</reference>
<accession>A0A7X2GZ37</accession>
<dbReference type="AlphaFoldDB" id="A0A7X2GZ37"/>
<evidence type="ECO:0000313" key="2">
    <source>
        <dbReference type="Proteomes" id="UP000486297"/>
    </source>
</evidence>
<keyword evidence="2" id="KW-1185">Reference proteome</keyword>
<proteinExistence type="predicted"/>
<dbReference type="EMBL" id="WJXO01000001">
    <property type="protein sequence ID" value="MRN38593.1"/>
    <property type="molecule type" value="Genomic_DNA"/>
</dbReference>
<protein>
    <submittedName>
        <fullName evidence="1">Uncharacterized protein</fullName>
    </submittedName>
</protein>
<organism evidence="1 2">
    <name type="scientific">Neisseria brasiliensis</name>
    <dbReference type="NCBI Taxonomy" id="2666100"/>
    <lineage>
        <taxon>Bacteria</taxon>
        <taxon>Pseudomonadati</taxon>
        <taxon>Pseudomonadota</taxon>
        <taxon>Betaproteobacteria</taxon>
        <taxon>Neisseriales</taxon>
        <taxon>Neisseriaceae</taxon>
        <taxon>Neisseria</taxon>
    </lineage>
</organism>
<name>A0A7X2GZ37_9NEIS</name>
<gene>
    <name evidence="1" type="ORF">GJU80_08920</name>
</gene>
<sequence>MIFTNTFFLKGEYIMLYAEKFVNTANALTIIAESAQELMAQRKQKRRELFEAFKASLIEALLDRPEDWQAVVTEGFTRLDEVTLKTLLSAKTADGRKANTLWRADKGFAIKSSKMNQDGINLVETLINPFEAEKVTRPPKGEFEKMVSSLKTVLNRLDKVTSADLMMRENLEKYIKFYQNLVDDEKSLGE</sequence>
<evidence type="ECO:0000313" key="1">
    <source>
        <dbReference type="EMBL" id="MRN38593.1"/>
    </source>
</evidence>
<comment type="caution">
    <text evidence="1">The sequence shown here is derived from an EMBL/GenBank/DDBJ whole genome shotgun (WGS) entry which is preliminary data.</text>
</comment>
<dbReference type="Proteomes" id="UP000486297">
    <property type="component" value="Unassembled WGS sequence"/>
</dbReference>